<evidence type="ECO:0000313" key="1">
    <source>
        <dbReference type="EMBL" id="SPK75944.1"/>
    </source>
</evidence>
<protein>
    <submittedName>
        <fullName evidence="1">Uncharacterized protein</fullName>
    </submittedName>
</protein>
<accession>A0A375IMS7</accession>
<organism evidence="1 2">
    <name type="scientific">Cupriavidus taiwanensis</name>
    <dbReference type="NCBI Taxonomy" id="164546"/>
    <lineage>
        <taxon>Bacteria</taxon>
        <taxon>Pseudomonadati</taxon>
        <taxon>Pseudomonadota</taxon>
        <taxon>Betaproteobacteria</taxon>
        <taxon>Burkholderiales</taxon>
        <taxon>Burkholderiaceae</taxon>
        <taxon>Cupriavidus</taxon>
    </lineage>
</organism>
<name>A0A375IMS7_9BURK</name>
<gene>
    <name evidence="1" type="ORF">CT19425_MP70104</name>
</gene>
<reference evidence="1 2" key="1">
    <citation type="submission" date="2018-01" db="EMBL/GenBank/DDBJ databases">
        <authorList>
            <person name="Gaut B.S."/>
            <person name="Morton B.R."/>
            <person name="Clegg M.T."/>
            <person name="Duvall M.R."/>
        </authorList>
    </citation>
    <scope>NUCLEOTIDE SEQUENCE [LARGE SCALE GENOMIC DNA]</scope>
    <source>
        <strain evidence="1">Cupriavidus taiwanensis LMG 19425</strain>
        <plasmid evidence="2">Plasmid ii</plasmid>
    </source>
</reference>
<geneLocation type="plasmid" evidence="1">
    <name>II</name>
</geneLocation>
<sequence>MPPRAWGTDDIGCIIGTIRGLIATFTHRYAGRPSSWIRPEYLDQQGSELEQWSVRIQQYFPASSNEGAARMKGSIVANKQGQS</sequence>
<proteinExistence type="predicted"/>
<dbReference type="Proteomes" id="UP000255505">
    <property type="component" value="Plasmid II"/>
</dbReference>
<dbReference type="EMBL" id="LT991977">
    <property type="protein sequence ID" value="SPK75944.1"/>
    <property type="molecule type" value="Genomic_DNA"/>
</dbReference>
<dbReference type="AlphaFoldDB" id="A0A375IMS7"/>
<evidence type="ECO:0000313" key="2">
    <source>
        <dbReference type="Proteomes" id="UP000255505"/>
    </source>
</evidence>
<keyword evidence="1" id="KW-0614">Plasmid</keyword>